<dbReference type="Proteomes" id="UP001208689">
    <property type="component" value="Chromosome"/>
</dbReference>
<feature type="transmembrane region" description="Helical" evidence="1">
    <location>
        <begin position="76"/>
        <end position="94"/>
    </location>
</feature>
<reference evidence="2" key="1">
    <citation type="submission" date="2022-09" db="EMBL/GenBank/DDBJ databases">
        <title>Actin cytoskeleton and complex cell architecture in an #Asgard archaeon.</title>
        <authorList>
            <person name="Ponce Toledo R.I."/>
            <person name="Schleper C."/>
            <person name="Rodrigues Oliveira T."/>
            <person name="Wollweber F."/>
            <person name="Xu J."/>
            <person name="Rittmann S."/>
            <person name="Klingl A."/>
            <person name="Pilhofer M."/>
        </authorList>
    </citation>
    <scope>NUCLEOTIDE SEQUENCE</scope>
    <source>
        <strain evidence="2">B-35</strain>
    </source>
</reference>
<protein>
    <submittedName>
        <fullName evidence="2">Uncharacterized protein</fullName>
    </submittedName>
</protein>
<feature type="transmembrane region" description="Helical" evidence="1">
    <location>
        <begin position="101"/>
        <end position="122"/>
    </location>
</feature>
<keyword evidence="1" id="KW-0812">Transmembrane</keyword>
<sequence length="183" mass="20368">MKKKKSNKTNINLVCAFGSVLILVAIVGGFFTKFFAFWKFEGNVPTIIEGSIFIQPFNSITTHLTGLQEYSYSETLALLIYLLFLIVSVLGIVSSILNNRLLALIGSTIGMITVPLSIYLIMQIIDKNNFIFQGNELSALFTYNKTLETGTYSIGLWMGFYFCAAGTYIMALGVPKSKRRAKK</sequence>
<organism evidence="2 3">
    <name type="scientific">Candidatus Lokiarchaeum ossiferum</name>
    <dbReference type="NCBI Taxonomy" id="2951803"/>
    <lineage>
        <taxon>Archaea</taxon>
        <taxon>Promethearchaeati</taxon>
        <taxon>Promethearchaeota</taxon>
        <taxon>Promethearchaeia</taxon>
        <taxon>Promethearchaeales</taxon>
        <taxon>Promethearchaeaceae</taxon>
        <taxon>Candidatus Lokiarchaeum</taxon>
    </lineage>
</organism>
<dbReference type="EMBL" id="CP104013">
    <property type="protein sequence ID" value="UYP48545.1"/>
    <property type="molecule type" value="Genomic_DNA"/>
</dbReference>
<name>A0ABY6HYQ8_9ARCH</name>
<accession>A0ABY6HYQ8</accession>
<keyword evidence="1" id="KW-1133">Transmembrane helix</keyword>
<keyword evidence="1" id="KW-0472">Membrane</keyword>
<gene>
    <name evidence="2" type="ORF">NEF87_004830</name>
</gene>
<evidence type="ECO:0000313" key="2">
    <source>
        <dbReference type="EMBL" id="UYP48545.1"/>
    </source>
</evidence>
<feature type="transmembrane region" description="Helical" evidence="1">
    <location>
        <begin position="154"/>
        <end position="174"/>
    </location>
</feature>
<evidence type="ECO:0000256" key="1">
    <source>
        <dbReference type="SAM" id="Phobius"/>
    </source>
</evidence>
<evidence type="ECO:0000313" key="3">
    <source>
        <dbReference type="Proteomes" id="UP001208689"/>
    </source>
</evidence>
<keyword evidence="3" id="KW-1185">Reference proteome</keyword>
<proteinExistence type="predicted"/>
<feature type="transmembrane region" description="Helical" evidence="1">
    <location>
        <begin position="12"/>
        <end position="31"/>
    </location>
</feature>